<dbReference type="AlphaFoldDB" id="A0A1X6P951"/>
<evidence type="ECO:0000313" key="3">
    <source>
        <dbReference type="EMBL" id="OSX77378.1"/>
    </source>
</evidence>
<organism evidence="3 4">
    <name type="scientific">Porphyra umbilicalis</name>
    <name type="common">Purple laver</name>
    <name type="synonym">Red alga</name>
    <dbReference type="NCBI Taxonomy" id="2786"/>
    <lineage>
        <taxon>Eukaryota</taxon>
        <taxon>Rhodophyta</taxon>
        <taxon>Bangiophyceae</taxon>
        <taxon>Bangiales</taxon>
        <taxon>Bangiaceae</taxon>
        <taxon>Porphyra</taxon>
    </lineage>
</organism>
<proteinExistence type="predicted"/>
<keyword evidence="2" id="KW-0812">Transmembrane</keyword>
<evidence type="ECO:0000256" key="2">
    <source>
        <dbReference type="SAM" id="Phobius"/>
    </source>
</evidence>
<name>A0A1X6P951_PORUM</name>
<protein>
    <submittedName>
        <fullName evidence="3">Uncharacterized protein</fullName>
    </submittedName>
</protein>
<accession>A0A1X6P951</accession>
<dbReference type="EMBL" id="KV918840">
    <property type="protein sequence ID" value="OSX77378.1"/>
    <property type="molecule type" value="Genomic_DNA"/>
</dbReference>
<feature type="transmembrane region" description="Helical" evidence="2">
    <location>
        <begin position="6"/>
        <end position="30"/>
    </location>
</feature>
<sequence length="189" mass="20167">MFGIGLLMRVADVAVTVGACAAGITAYGIVSILDLTGVRRLDPPPRSPSTEVQRSNKSFSRLRRAAAHLADEVHIGLRADRGGGGKRAGQLRGRRGGGSRGGSGDGGGSGGGGDKGGRRCTCYRGARERRVQVVCRSGGGGCAIRRYRAKRNGRGTGRPAPRPMRRRQSRRRSRRPRARWPTLGHLFGR</sequence>
<keyword evidence="2" id="KW-0472">Membrane</keyword>
<reference evidence="3 4" key="1">
    <citation type="submission" date="2017-03" db="EMBL/GenBank/DDBJ databases">
        <title>WGS assembly of Porphyra umbilicalis.</title>
        <authorList>
            <person name="Brawley S.H."/>
            <person name="Blouin N.A."/>
            <person name="Ficko-Blean E."/>
            <person name="Wheeler G.L."/>
            <person name="Lohr M."/>
            <person name="Goodson H.V."/>
            <person name="Jenkins J.W."/>
            <person name="Blaby-Haas C.E."/>
            <person name="Helliwell K.E."/>
            <person name="Chan C."/>
            <person name="Marriage T."/>
            <person name="Bhattacharya D."/>
            <person name="Klein A.S."/>
            <person name="Badis Y."/>
            <person name="Brodie J."/>
            <person name="Cao Y."/>
            <person name="Collen J."/>
            <person name="Dittami S.M."/>
            <person name="Gachon C.M."/>
            <person name="Green B.R."/>
            <person name="Karpowicz S."/>
            <person name="Kim J.W."/>
            <person name="Kudahl U."/>
            <person name="Lin S."/>
            <person name="Michel G."/>
            <person name="Mittag M."/>
            <person name="Olson B.J."/>
            <person name="Pangilinan J."/>
            <person name="Peng Y."/>
            <person name="Qiu H."/>
            <person name="Shu S."/>
            <person name="Singer J.T."/>
            <person name="Smith A.G."/>
            <person name="Sprecher B.N."/>
            <person name="Wagner V."/>
            <person name="Wang W."/>
            <person name="Wang Z.-Y."/>
            <person name="Yan J."/>
            <person name="Yarish C."/>
            <person name="Zoeuner-Riek S."/>
            <person name="Zhuang Y."/>
            <person name="Zou Y."/>
            <person name="Lindquist E.A."/>
            <person name="Grimwood J."/>
            <person name="Barry K."/>
            <person name="Rokhsar D.S."/>
            <person name="Schmutz J."/>
            <person name="Stiller J.W."/>
            <person name="Grossman A.R."/>
            <person name="Prochnik S.E."/>
        </authorList>
    </citation>
    <scope>NUCLEOTIDE SEQUENCE [LARGE SCALE GENOMIC DNA]</scope>
    <source>
        <strain evidence="3">4086291</strain>
    </source>
</reference>
<feature type="region of interest" description="Disordered" evidence="1">
    <location>
        <begin position="78"/>
        <end position="119"/>
    </location>
</feature>
<feature type="region of interest" description="Disordered" evidence="1">
    <location>
        <begin position="148"/>
        <end position="189"/>
    </location>
</feature>
<feature type="compositionally biased region" description="Basic residues" evidence="1">
    <location>
        <begin position="163"/>
        <end position="178"/>
    </location>
</feature>
<feature type="compositionally biased region" description="Gly residues" evidence="1">
    <location>
        <begin position="98"/>
        <end position="114"/>
    </location>
</feature>
<keyword evidence="4" id="KW-1185">Reference proteome</keyword>
<dbReference type="Proteomes" id="UP000218209">
    <property type="component" value="Unassembled WGS sequence"/>
</dbReference>
<evidence type="ECO:0000313" key="4">
    <source>
        <dbReference type="Proteomes" id="UP000218209"/>
    </source>
</evidence>
<evidence type="ECO:0000256" key="1">
    <source>
        <dbReference type="SAM" id="MobiDB-lite"/>
    </source>
</evidence>
<keyword evidence="2" id="KW-1133">Transmembrane helix</keyword>
<gene>
    <name evidence="3" type="ORF">BU14_0151s0020</name>
</gene>